<feature type="region of interest" description="Disordered" evidence="1">
    <location>
        <begin position="66"/>
        <end position="114"/>
    </location>
</feature>
<feature type="compositionally biased region" description="Basic and acidic residues" evidence="1">
    <location>
        <begin position="98"/>
        <end position="114"/>
    </location>
</feature>
<gene>
    <name evidence="2" type="ORF">Forpe1208_v012438</name>
</gene>
<reference evidence="2" key="1">
    <citation type="submission" date="2021-04" db="EMBL/GenBank/DDBJ databases">
        <title>First draft genome resource for Brassicaceae pathogens Fusarium oxysporum f. sp. raphani and Fusarium oxysporum f. sp. rapae.</title>
        <authorList>
            <person name="Asai S."/>
        </authorList>
    </citation>
    <scope>NUCLEOTIDE SEQUENCE</scope>
    <source>
        <strain evidence="2">Tf1208</strain>
    </source>
</reference>
<comment type="caution">
    <text evidence="2">The sequence shown here is derived from an EMBL/GenBank/DDBJ whole genome shotgun (WGS) entry which is preliminary data.</text>
</comment>
<evidence type="ECO:0000313" key="3">
    <source>
        <dbReference type="Proteomes" id="UP000694050"/>
    </source>
</evidence>
<protein>
    <submittedName>
        <fullName evidence="2">Uncharacterized protein</fullName>
    </submittedName>
</protein>
<evidence type="ECO:0000313" key="2">
    <source>
        <dbReference type="EMBL" id="KAG7408149.1"/>
    </source>
</evidence>
<evidence type="ECO:0000256" key="1">
    <source>
        <dbReference type="SAM" id="MobiDB-lite"/>
    </source>
</evidence>
<feature type="compositionally biased region" description="Polar residues" evidence="1">
    <location>
        <begin position="66"/>
        <end position="83"/>
    </location>
</feature>
<accession>A0A8J5NN87</accession>
<dbReference type="AlphaFoldDB" id="A0A8J5NN87"/>
<dbReference type="EMBL" id="JAELUQ010000009">
    <property type="protein sequence ID" value="KAG7408149.1"/>
    <property type="molecule type" value="Genomic_DNA"/>
</dbReference>
<organism evidence="2 3">
    <name type="scientific">Fusarium oxysporum f. sp. rapae</name>
    <dbReference type="NCBI Taxonomy" id="485398"/>
    <lineage>
        <taxon>Eukaryota</taxon>
        <taxon>Fungi</taxon>
        <taxon>Dikarya</taxon>
        <taxon>Ascomycota</taxon>
        <taxon>Pezizomycotina</taxon>
        <taxon>Sordariomycetes</taxon>
        <taxon>Hypocreomycetidae</taxon>
        <taxon>Hypocreales</taxon>
        <taxon>Nectriaceae</taxon>
        <taxon>Fusarium</taxon>
        <taxon>Fusarium oxysporum species complex</taxon>
    </lineage>
</organism>
<name>A0A8J5NN87_FUSOX</name>
<sequence>MYSLLQVSLRRIGRFQFLRNSFIPSPDVQNIFLPIKWQQLRCVKFTGGEPILNMAIITRGHSAKLLSNSPRASFPRSTRTARPSPQPHNIKRNSQATRDLRKQAVRLARKETKD</sequence>
<dbReference type="Proteomes" id="UP000694050">
    <property type="component" value="Unassembled WGS sequence"/>
</dbReference>
<proteinExistence type="predicted"/>